<evidence type="ECO:0000313" key="3">
    <source>
        <dbReference type="Proteomes" id="UP000005090"/>
    </source>
</evidence>
<name>H8GJT1_METAL</name>
<evidence type="ECO:0000256" key="1">
    <source>
        <dbReference type="SAM" id="Coils"/>
    </source>
</evidence>
<proteinExistence type="predicted"/>
<dbReference type="AlphaFoldDB" id="H8GJT1"/>
<accession>H8GJT1</accession>
<dbReference type="RefSeq" id="WP_005375084.1">
    <property type="nucleotide sequence ID" value="NZ_CM001475.1"/>
</dbReference>
<keyword evidence="1" id="KW-0175">Coiled coil</keyword>
<dbReference type="EMBL" id="CM001475">
    <property type="protein sequence ID" value="EIC31610.1"/>
    <property type="molecule type" value="Genomic_DNA"/>
</dbReference>
<feature type="coiled-coil region" evidence="1">
    <location>
        <begin position="208"/>
        <end position="247"/>
    </location>
</feature>
<dbReference type="Proteomes" id="UP000005090">
    <property type="component" value="Chromosome"/>
</dbReference>
<keyword evidence="3" id="KW-1185">Reference proteome</keyword>
<evidence type="ECO:0000313" key="2">
    <source>
        <dbReference type="EMBL" id="EIC31610.1"/>
    </source>
</evidence>
<reference evidence="2 3" key="1">
    <citation type="journal article" date="2013" name="Genome Announc.">
        <title>Genome Sequence of the Obligate Gammaproteobacterial Methanotroph Methylomicrobium album Strain BG8.</title>
        <authorList>
            <person name="Kits K.D."/>
            <person name="Kalyuzhnaya M.G."/>
            <person name="Klotz M.G."/>
            <person name="Jetten M.S."/>
            <person name="Op den Camp H.J."/>
            <person name="Vuilleumier S."/>
            <person name="Bringel F."/>
            <person name="Dispirito A.A."/>
            <person name="Murrell J.C."/>
            <person name="Bruce D."/>
            <person name="Cheng J.F."/>
            <person name="Copeland A."/>
            <person name="Goodwin L."/>
            <person name="Hauser L."/>
            <person name="Lajus A."/>
            <person name="Land M.L."/>
            <person name="Lapidus A."/>
            <person name="Lucas S."/>
            <person name="Medigue C."/>
            <person name="Pitluck S."/>
            <person name="Woyke T."/>
            <person name="Zeytun A."/>
            <person name="Stein L.Y."/>
        </authorList>
    </citation>
    <scope>NUCLEOTIDE SEQUENCE [LARGE SCALE GENOMIC DNA]</scope>
    <source>
        <strain evidence="2 3">BG8</strain>
    </source>
</reference>
<dbReference type="eggNOG" id="COG4942">
    <property type="taxonomic scope" value="Bacteria"/>
</dbReference>
<gene>
    <name evidence="2" type="ORF">Metal_3984</name>
</gene>
<sequence>MTNKQALLDAWLAGLPPQTFSDAPEAEVWDPGFDGESRVVLAKLGPYYRLFEYPAKFFPRFYHRVYPLPVAEWPISVSTALYGGLCTIEAQLKIHFQATFSYAERNLEILSDINAHIKSGYEGLIRTTVDAELRNLRDGEWIESGLFATEKQIEKTINEALTVKYIKCRAVCSLTPSFADLEDSRGLDGRFTQEAVYLSILEKNFEFRERQARERTRQEQMLEKERLERLNQLHALEQQKLAIERENQRQLLAVQEKQNADQFTIEAKLHEEKVKHEKHLQSIEQAAALQFELEQQARRQELEQQLHAKRLEHEAILKERELQAGYKAQEVLQQEQQKYEEQLEAERIEHQTRLKEMQLQAEIKELELRVEVTKNKDAYLHRQIEWLVLDKQRAELSRAIKEAESDIEAANRLSQLQAQ</sequence>
<evidence type="ECO:0008006" key="4">
    <source>
        <dbReference type="Google" id="ProtNLM"/>
    </source>
</evidence>
<dbReference type="HOGENOM" id="CLU_052635_0_0_6"/>
<protein>
    <recommendedName>
        <fullName evidence="4">Band 7 domain-containing protein</fullName>
    </recommendedName>
</protein>
<feature type="coiled-coil region" evidence="1">
    <location>
        <begin position="292"/>
        <end position="413"/>
    </location>
</feature>
<organism evidence="2 3">
    <name type="scientific">Methylomicrobium album BG8</name>
    <dbReference type="NCBI Taxonomy" id="686340"/>
    <lineage>
        <taxon>Bacteria</taxon>
        <taxon>Pseudomonadati</taxon>
        <taxon>Pseudomonadota</taxon>
        <taxon>Gammaproteobacteria</taxon>
        <taxon>Methylococcales</taxon>
        <taxon>Methylococcaceae</taxon>
        <taxon>Methylomicrobium</taxon>
    </lineage>
</organism>
<dbReference type="STRING" id="686340.Metal_3984"/>